<evidence type="ECO:0000313" key="2">
    <source>
        <dbReference type="EMBL" id="ADI00589.1"/>
    </source>
</evidence>
<dbReference type="GO" id="GO:0008410">
    <property type="term" value="F:CoA-transferase activity"/>
    <property type="evidence" value="ECO:0007669"/>
    <property type="project" value="InterPro"/>
</dbReference>
<dbReference type="eggNOG" id="COG1788">
    <property type="taxonomic scope" value="Bacteria"/>
</dbReference>
<dbReference type="STRING" id="439292.Bsel_3107"/>
<dbReference type="InterPro" id="IPR037171">
    <property type="entry name" value="NagB/RpiA_transferase-like"/>
</dbReference>
<dbReference type="SUPFAM" id="SSF100950">
    <property type="entry name" value="NagB/RpiA/CoA transferase-like"/>
    <property type="match status" value="1"/>
</dbReference>
<accession>D6Y0M1</accession>
<dbReference type="Pfam" id="PF01144">
    <property type="entry name" value="CoA_trans"/>
    <property type="match status" value="1"/>
</dbReference>
<dbReference type="RefSeq" id="WP_013173993.1">
    <property type="nucleotide sequence ID" value="NC_014219.1"/>
</dbReference>
<dbReference type="Gene3D" id="3.40.1080.10">
    <property type="entry name" value="Glutaconate Coenzyme A-transferase"/>
    <property type="match status" value="1"/>
</dbReference>
<dbReference type="SMART" id="SM00882">
    <property type="entry name" value="CoA_trans"/>
    <property type="match status" value="1"/>
</dbReference>
<keyword evidence="3" id="KW-1185">Reference proteome</keyword>
<dbReference type="InterPro" id="IPR004165">
    <property type="entry name" value="CoA_trans_fam_I"/>
</dbReference>
<dbReference type="EMBL" id="CP001791">
    <property type="protein sequence ID" value="ADI00589.1"/>
    <property type="molecule type" value="Genomic_DNA"/>
</dbReference>
<dbReference type="Gene3D" id="3.30.30.40">
    <property type="match status" value="1"/>
</dbReference>
<dbReference type="PANTHER" id="PTHR43293:SF3">
    <property type="entry name" value="CHOLESTEROL RING-CLEAVING HYDROLASE IPDB SUBUNIT"/>
    <property type="match status" value="1"/>
</dbReference>
<protein>
    <submittedName>
        <fullName evidence="2">Coenzyme A transferase</fullName>
    </submittedName>
</protein>
<comment type="similarity">
    <text evidence="1">Belongs to the 3-oxoacid CoA-transferase subunit B family.</text>
</comment>
<gene>
    <name evidence="2" type="ordered locus">Bsel_3107</name>
</gene>
<name>D6Y0M1_BACIE</name>
<dbReference type="AlphaFoldDB" id="D6Y0M1"/>
<sequence>MSKRMDLKDAIRTYVKKGDRLCFSGNALHRAPMAAVREIARQRIGSLSVAKTAGALDIDLLCALGLVDTVDAGFVSYESAYGLCTHFRKGVEDGRITGNEHACYTVINALRGATMNVPFVPVHGLMHGDLLVEKDYFKVVEDPFGSGEEVTLVRTIRPDVAVIHVHTADERGNAVIEGAKYEDEIILRAADKVILTAEKVVKTLQNSNGSRPVDIPGFLVDAVVEAPNGAMPTSCEGRYDVNDKMLKQFLEANDTEAIDDWLTALEKQDCRGRGVMNR</sequence>
<dbReference type="HOGENOM" id="CLU_049557_0_0_9"/>
<organism evidence="2 3">
    <name type="scientific">Bacillus selenitireducens (strain ATCC 700615 / DSM 15326 / MLS10)</name>
    <dbReference type="NCBI Taxonomy" id="439292"/>
    <lineage>
        <taxon>Bacteria</taxon>
        <taxon>Bacillati</taxon>
        <taxon>Bacillota</taxon>
        <taxon>Bacilli</taxon>
        <taxon>Bacillales</taxon>
        <taxon>Bacillaceae</taxon>
        <taxon>Salisediminibacterium</taxon>
    </lineage>
</organism>
<reference evidence="2" key="1">
    <citation type="submission" date="2009-10" db="EMBL/GenBank/DDBJ databases">
        <title>Complete sequence of Bacillus selenitireducens MLS10.</title>
        <authorList>
            <consortium name="US DOE Joint Genome Institute"/>
            <person name="Lucas S."/>
            <person name="Copeland A."/>
            <person name="Lapidus A."/>
            <person name="Glavina del Rio T."/>
            <person name="Dalin E."/>
            <person name="Tice H."/>
            <person name="Bruce D."/>
            <person name="Goodwin L."/>
            <person name="Pitluck S."/>
            <person name="Sims D."/>
            <person name="Brettin T."/>
            <person name="Detter J.C."/>
            <person name="Han C."/>
            <person name="Larimer F."/>
            <person name="Land M."/>
            <person name="Hauser L."/>
            <person name="Kyrpides N."/>
            <person name="Ovchinnikova G."/>
            <person name="Stolz J."/>
        </authorList>
    </citation>
    <scope>NUCLEOTIDE SEQUENCE [LARGE SCALE GENOMIC DNA]</scope>
    <source>
        <strain evidence="2">MLS10</strain>
    </source>
</reference>
<dbReference type="PANTHER" id="PTHR43293">
    <property type="entry name" value="ACETATE COA-TRANSFERASE YDIF"/>
    <property type="match status" value="1"/>
</dbReference>
<evidence type="ECO:0000313" key="3">
    <source>
        <dbReference type="Proteomes" id="UP000000271"/>
    </source>
</evidence>
<dbReference type="KEGG" id="bse:Bsel_3107"/>
<dbReference type="Proteomes" id="UP000000271">
    <property type="component" value="Chromosome"/>
</dbReference>
<keyword evidence="2" id="KW-0808">Transferase</keyword>
<proteinExistence type="inferred from homology"/>
<dbReference type="OrthoDB" id="9777193at2"/>
<evidence type="ECO:0000256" key="1">
    <source>
        <dbReference type="ARBA" id="ARBA00007047"/>
    </source>
</evidence>